<dbReference type="EMBL" id="VSRR010000323">
    <property type="protein sequence ID" value="MPC14026.1"/>
    <property type="molecule type" value="Genomic_DNA"/>
</dbReference>
<dbReference type="AlphaFoldDB" id="A0A5B7D0K5"/>
<feature type="compositionally biased region" description="Polar residues" evidence="1">
    <location>
        <begin position="38"/>
        <end position="47"/>
    </location>
</feature>
<protein>
    <submittedName>
        <fullName evidence="2">Uncharacterized protein</fullName>
    </submittedName>
</protein>
<name>A0A5B7D0K5_PORTR</name>
<evidence type="ECO:0000256" key="1">
    <source>
        <dbReference type="SAM" id="MobiDB-lite"/>
    </source>
</evidence>
<organism evidence="2 3">
    <name type="scientific">Portunus trituberculatus</name>
    <name type="common">Swimming crab</name>
    <name type="synonym">Neptunus trituberculatus</name>
    <dbReference type="NCBI Taxonomy" id="210409"/>
    <lineage>
        <taxon>Eukaryota</taxon>
        <taxon>Metazoa</taxon>
        <taxon>Ecdysozoa</taxon>
        <taxon>Arthropoda</taxon>
        <taxon>Crustacea</taxon>
        <taxon>Multicrustacea</taxon>
        <taxon>Malacostraca</taxon>
        <taxon>Eumalacostraca</taxon>
        <taxon>Eucarida</taxon>
        <taxon>Decapoda</taxon>
        <taxon>Pleocyemata</taxon>
        <taxon>Brachyura</taxon>
        <taxon>Eubrachyura</taxon>
        <taxon>Portunoidea</taxon>
        <taxon>Portunidae</taxon>
        <taxon>Portuninae</taxon>
        <taxon>Portunus</taxon>
    </lineage>
</organism>
<reference evidence="2 3" key="1">
    <citation type="submission" date="2019-05" db="EMBL/GenBank/DDBJ databases">
        <title>Another draft genome of Portunus trituberculatus and its Hox gene families provides insights of decapod evolution.</title>
        <authorList>
            <person name="Jeong J.-H."/>
            <person name="Song I."/>
            <person name="Kim S."/>
            <person name="Choi T."/>
            <person name="Kim D."/>
            <person name="Ryu S."/>
            <person name="Kim W."/>
        </authorList>
    </citation>
    <scope>NUCLEOTIDE SEQUENCE [LARGE SCALE GENOMIC DNA]</scope>
    <source>
        <tissue evidence="2">Muscle</tissue>
    </source>
</reference>
<keyword evidence="3" id="KW-1185">Reference proteome</keyword>
<accession>A0A5B7D0K5</accession>
<evidence type="ECO:0000313" key="2">
    <source>
        <dbReference type="EMBL" id="MPC14026.1"/>
    </source>
</evidence>
<evidence type="ECO:0000313" key="3">
    <source>
        <dbReference type="Proteomes" id="UP000324222"/>
    </source>
</evidence>
<dbReference type="Proteomes" id="UP000324222">
    <property type="component" value="Unassembled WGS sequence"/>
</dbReference>
<gene>
    <name evidence="2" type="ORF">E2C01_006778</name>
</gene>
<comment type="caution">
    <text evidence="2">The sequence shown here is derived from an EMBL/GenBank/DDBJ whole genome shotgun (WGS) entry which is preliminary data.</text>
</comment>
<feature type="region of interest" description="Disordered" evidence="1">
    <location>
        <begin position="1"/>
        <end position="69"/>
    </location>
</feature>
<proteinExistence type="predicted"/>
<sequence length="69" mass="7176">MCTPGNLAPPPADSWKDSSQRGPISAQPAPLPSHQLGDHTSSASGSAPSPFRLDHKPCSRQEPSGPSME</sequence>